<sequence>MITDLWTAVTYNANHRPHPVAAALLYAFCPTAAYWYLAGAVPTPPFDPAWQVLSHRAQAPEKGLKQRLAEWGLSALEMDVYHYFSSVKIARNNHPVPAPETLPIFRYTIPPERRFGLQNPINDHFAGKWDNFIEYIRVWLIVSRDWLNYAQLPQTPNLKQVFLPISPGGNLPPLHYPFWLWTTDDQTSVLSLILSPGELEPIRHSLLEEAVRPLFLKKQQTHAYVFNPTTGQVSSPLMALSTETFRSWIADFALLARNGPYPPLRAAQGRSACQSCAFTHLCYLDKELNPQLNAFTTLRHKSGNARQTDL</sequence>
<name>A0ABU3NUS9_9CHLR</name>
<reference evidence="1 2" key="1">
    <citation type="submission" date="2023-07" db="EMBL/GenBank/DDBJ databases">
        <title>Novel species of Thermanaerothrix with wide hydrolytic capabilities.</title>
        <authorList>
            <person name="Zayulina K.S."/>
            <person name="Podosokorskaya O.A."/>
            <person name="Elcheninov A.G."/>
        </authorList>
    </citation>
    <scope>NUCLEOTIDE SEQUENCE [LARGE SCALE GENOMIC DNA]</scope>
    <source>
        <strain evidence="1 2">4228-RoL</strain>
        <plasmid evidence="1">p4228-RoL</plasmid>
    </source>
</reference>
<protein>
    <recommendedName>
        <fullName evidence="3">PD-(D/E)XK endonuclease-like domain-containing protein</fullName>
    </recommendedName>
</protein>
<dbReference type="EMBL" id="JAUHMF010000010">
    <property type="protein sequence ID" value="MDT8899586.1"/>
    <property type="molecule type" value="Genomic_DNA"/>
</dbReference>
<organism evidence="1 2">
    <name type="scientific">Thermanaerothrix solaris</name>
    <dbReference type="NCBI Taxonomy" id="3058434"/>
    <lineage>
        <taxon>Bacteria</taxon>
        <taxon>Bacillati</taxon>
        <taxon>Chloroflexota</taxon>
        <taxon>Anaerolineae</taxon>
        <taxon>Anaerolineales</taxon>
        <taxon>Anaerolineaceae</taxon>
        <taxon>Thermanaerothrix</taxon>
    </lineage>
</organism>
<accession>A0ABU3NUS9</accession>
<keyword evidence="2" id="KW-1185">Reference proteome</keyword>
<evidence type="ECO:0000313" key="1">
    <source>
        <dbReference type="EMBL" id="MDT8899586.1"/>
    </source>
</evidence>
<proteinExistence type="predicted"/>
<evidence type="ECO:0000313" key="2">
    <source>
        <dbReference type="Proteomes" id="UP001254165"/>
    </source>
</evidence>
<gene>
    <name evidence="1" type="ORF">QYE77_15075</name>
</gene>
<comment type="caution">
    <text evidence="1">The sequence shown here is derived from an EMBL/GenBank/DDBJ whole genome shotgun (WGS) entry which is preliminary data.</text>
</comment>
<dbReference type="Proteomes" id="UP001254165">
    <property type="component" value="Unassembled WGS sequence"/>
</dbReference>
<evidence type="ECO:0008006" key="3">
    <source>
        <dbReference type="Google" id="ProtNLM"/>
    </source>
</evidence>
<keyword evidence="1" id="KW-0614">Plasmid</keyword>
<dbReference type="RefSeq" id="WP_315626243.1">
    <property type="nucleotide sequence ID" value="NZ_JAUHMF010000010.1"/>
</dbReference>
<geneLocation type="plasmid" evidence="1">
    <name>p4228-RoL</name>
</geneLocation>